<dbReference type="GO" id="GO:0016628">
    <property type="term" value="F:oxidoreductase activity, acting on the CH-CH group of donors, NAD or NADP as acceptor"/>
    <property type="evidence" value="ECO:0007669"/>
    <property type="project" value="InterPro"/>
</dbReference>
<name>A0A1U7LNU4_NEOID</name>
<evidence type="ECO:0000256" key="1">
    <source>
        <dbReference type="ARBA" id="ARBA00006601"/>
    </source>
</evidence>
<dbReference type="InterPro" id="IPR014026">
    <property type="entry name" value="UDP-Glc/GDP-Man_DH_dimer"/>
</dbReference>
<dbReference type="GO" id="GO:0051287">
    <property type="term" value="F:NAD binding"/>
    <property type="evidence" value="ECO:0007669"/>
    <property type="project" value="InterPro"/>
</dbReference>
<dbReference type="OrthoDB" id="5059218at2759"/>
<dbReference type="OMA" id="YCDWSKE"/>
<evidence type="ECO:0000313" key="4">
    <source>
        <dbReference type="Proteomes" id="UP000186594"/>
    </source>
</evidence>
<comment type="similarity">
    <text evidence="1">Belongs to the UDP-glucose/GDP-mannose dehydrogenase family.</text>
</comment>
<keyword evidence="4" id="KW-1185">Reference proteome</keyword>
<dbReference type="AlphaFoldDB" id="A0A1U7LNU4"/>
<accession>A0A1U7LNU4</accession>
<gene>
    <name evidence="3" type="ORF">NEOLI_005070</name>
</gene>
<dbReference type="Gene3D" id="3.40.50.720">
    <property type="entry name" value="NAD(P)-binding Rossmann-like Domain"/>
    <property type="match status" value="1"/>
</dbReference>
<comment type="caution">
    <text evidence="3">The sequence shown here is derived from an EMBL/GenBank/DDBJ whole genome shotgun (WGS) entry which is preliminary data.</text>
</comment>
<dbReference type="InterPro" id="IPR028359">
    <property type="entry name" value="UDP_ManNAc/GlcNAc_DH"/>
</dbReference>
<organism evidence="3 4">
    <name type="scientific">Neolecta irregularis (strain DAH-3)</name>
    <dbReference type="NCBI Taxonomy" id="1198029"/>
    <lineage>
        <taxon>Eukaryota</taxon>
        <taxon>Fungi</taxon>
        <taxon>Dikarya</taxon>
        <taxon>Ascomycota</taxon>
        <taxon>Taphrinomycotina</taxon>
        <taxon>Neolectales</taxon>
        <taxon>Neolectaceae</taxon>
        <taxon>Neolecta</taxon>
    </lineage>
</organism>
<dbReference type="SUPFAM" id="SSF48179">
    <property type="entry name" value="6-phosphogluconate dehydrogenase C-terminal domain-like"/>
    <property type="match status" value="1"/>
</dbReference>
<dbReference type="PIRSF" id="PIRSF500136">
    <property type="entry name" value="UDP_ManNAc_DH"/>
    <property type="match status" value="1"/>
</dbReference>
<dbReference type="Pfam" id="PF00984">
    <property type="entry name" value="UDPG_MGDP_dh"/>
    <property type="match status" value="1"/>
</dbReference>
<proteinExistence type="inferred from homology"/>
<dbReference type="EMBL" id="LXFE01000877">
    <property type="protein sequence ID" value="OLL24325.1"/>
    <property type="molecule type" value="Genomic_DNA"/>
</dbReference>
<dbReference type="PANTHER" id="PTHR43491:SF2">
    <property type="entry name" value="UDP-N-ACETYL-D-MANNOSAMINE DEHYDROGENASE"/>
    <property type="match status" value="1"/>
</dbReference>
<feature type="domain" description="UDP-glucose/GDP-mannose dehydrogenase C-terminal" evidence="2">
    <location>
        <begin position="88"/>
        <end position="179"/>
    </location>
</feature>
<dbReference type="InterPro" id="IPR036220">
    <property type="entry name" value="UDP-Glc/GDP-Man_DH_C_sf"/>
</dbReference>
<dbReference type="SMART" id="SM00984">
    <property type="entry name" value="UDPG_MGDP_dh_C"/>
    <property type="match status" value="1"/>
</dbReference>
<dbReference type="STRING" id="1198029.A0A1U7LNU4"/>
<dbReference type="SUPFAM" id="SSF52413">
    <property type="entry name" value="UDP-glucose/GDP-mannose dehydrogenase C-terminal domain"/>
    <property type="match status" value="1"/>
</dbReference>
<dbReference type="Proteomes" id="UP000186594">
    <property type="component" value="Unassembled WGS sequence"/>
</dbReference>
<reference evidence="3 4" key="1">
    <citation type="submission" date="2016-04" db="EMBL/GenBank/DDBJ databases">
        <title>Evolutionary innovation and constraint leading to complex multicellularity in the Ascomycota.</title>
        <authorList>
            <person name="Cisse O."/>
            <person name="Nguyen A."/>
            <person name="Hewitt D.A."/>
            <person name="Jedd G."/>
            <person name="Stajich J.E."/>
        </authorList>
    </citation>
    <scope>NUCLEOTIDE SEQUENCE [LARGE SCALE GENOMIC DNA]</scope>
    <source>
        <strain evidence="3 4">DAH-3</strain>
    </source>
</reference>
<dbReference type="GO" id="GO:0000271">
    <property type="term" value="P:polysaccharide biosynthetic process"/>
    <property type="evidence" value="ECO:0007669"/>
    <property type="project" value="InterPro"/>
</dbReference>
<sequence>MADACRSHGIDSSEVAIAAATKPFGYAPFYPSLGIGGHCIPVNPYYLFSNNDFPLLRYATEVAKERPSRLADKVLENSSIAVEDVRVLVVGVAFKRGQSNISHSPGVAFSRQLLSRKVGKVAYCDPLVAQEHVPDVAQYCDWSKEALERDFDIIVVGLKQEGLDFSVLEGLGGCDVVWHCLK</sequence>
<dbReference type="InterPro" id="IPR014027">
    <property type="entry name" value="UDP-Glc/GDP-Man_DH_C"/>
</dbReference>
<dbReference type="InterPro" id="IPR017476">
    <property type="entry name" value="UDP-Glc/GDP-Man"/>
</dbReference>
<protein>
    <submittedName>
        <fullName evidence="3">UDP-N-acetyl-D-glucosamine 6-dehydrogenase</fullName>
    </submittedName>
</protein>
<evidence type="ECO:0000313" key="3">
    <source>
        <dbReference type="EMBL" id="OLL24325.1"/>
    </source>
</evidence>
<dbReference type="PANTHER" id="PTHR43491">
    <property type="entry name" value="UDP-N-ACETYL-D-MANNOSAMINE DEHYDROGENASE"/>
    <property type="match status" value="1"/>
</dbReference>
<evidence type="ECO:0000259" key="2">
    <source>
        <dbReference type="SMART" id="SM00984"/>
    </source>
</evidence>
<dbReference type="PIRSF" id="PIRSF000124">
    <property type="entry name" value="UDPglc_GDPman_dh"/>
    <property type="match status" value="1"/>
</dbReference>
<dbReference type="InterPro" id="IPR008927">
    <property type="entry name" value="6-PGluconate_DH-like_C_sf"/>
</dbReference>
<dbReference type="GO" id="GO:0016616">
    <property type="term" value="F:oxidoreductase activity, acting on the CH-OH group of donors, NAD or NADP as acceptor"/>
    <property type="evidence" value="ECO:0007669"/>
    <property type="project" value="InterPro"/>
</dbReference>